<dbReference type="RefSeq" id="WP_013835756.1">
    <property type="nucleotide sequence ID" value="NC_015581.1"/>
</dbReference>
<dbReference type="Pfam" id="PF13560">
    <property type="entry name" value="HTH_31"/>
    <property type="match status" value="1"/>
</dbReference>
<dbReference type="AlphaFoldDB" id="F6D8Y0"/>
<evidence type="ECO:0000259" key="1">
    <source>
        <dbReference type="PROSITE" id="PS50943"/>
    </source>
</evidence>
<reference evidence="2 3" key="1">
    <citation type="submission" date="2011-05" db="EMBL/GenBank/DDBJ databases">
        <title>Complete sequence of Thioalkalimicrobium cyclicum ALM1.</title>
        <authorList>
            <consortium name="US DOE Joint Genome Institute"/>
            <person name="Lucas S."/>
            <person name="Han J."/>
            <person name="Lapidus A."/>
            <person name="Cheng J.-F."/>
            <person name="Goodwin L."/>
            <person name="Pitluck S."/>
            <person name="Peters L."/>
            <person name="Mikhailova N."/>
            <person name="Davenport K."/>
            <person name="Han C."/>
            <person name="Tapia R."/>
            <person name="Land M."/>
            <person name="Hauser L."/>
            <person name="Kyrpides N."/>
            <person name="Ivanova N."/>
            <person name="Pagani I."/>
            <person name="Kappler U."/>
            <person name="Woyke T."/>
        </authorList>
    </citation>
    <scope>NUCLEOTIDE SEQUENCE [LARGE SCALE GENOMIC DNA]</scope>
    <source>
        <strain evidence="3">DSM 14477 / JCM 11371 / ALM1</strain>
    </source>
</reference>
<dbReference type="KEGG" id="tcy:Thicy_1213"/>
<feature type="domain" description="HTH cro/C1-type" evidence="1">
    <location>
        <begin position="16"/>
        <end position="71"/>
    </location>
</feature>
<name>F6D8Y0_THICA</name>
<keyword evidence="3" id="KW-1185">Reference proteome</keyword>
<sequence>MKTIYSPEAKRLSSWLREQREAKGLTMRQAGELIQKPHSFIGKIEVGQRRLDVVEFVWYCECLGFDPVEGLVSLRKKHY</sequence>
<dbReference type="GO" id="GO:0003677">
    <property type="term" value="F:DNA binding"/>
    <property type="evidence" value="ECO:0007669"/>
    <property type="project" value="InterPro"/>
</dbReference>
<dbReference type="eggNOG" id="COG1426">
    <property type="taxonomic scope" value="Bacteria"/>
</dbReference>
<dbReference type="Gene3D" id="1.10.260.40">
    <property type="entry name" value="lambda repressor-like DNA-binding domains"/>
    <property type="match status" value="1"/>
</dbReference>
<dbReference type="InterPro" id="IPR010982">
    <property type="entry name" value="Lambda_DNA-bd_dom_sf"/>
</dbReference>
<dbReference type="STRING" id="717773.Thicy_1213"/>
<dbReference type="PROSITE" id="PS50943">
    <property type="entry name" value="HTH_CROC1"/>
    <property type="match status" value="1"/>
</dbReference>
<dbReference type="CDD" id="cd00093">
    <property type="entry name" value="HTH_XRE"/>
    <property type="match status" value="1"/>
</dbReference>
<dbReference type="InterPro" id="IPR001387">
    <property type="entry name" value="Cro/C1-type_HTH"/>
</dbReference>
<proteinExistence type="predicted"/>
<protein>
    <submittedName>
        <fullName evidence="2">Helix-turn-helix domain protein</fullName>
    </submittedName>
</protein>
<organism evidence="2 3">
    <name type="scientific">Thiomicrospira cyclica (strain DSM 14477 / JCM 11371 / ALM1)</name>
    <name type="common">Thioalkalimicrobium cyclicum</name>
    <dbReference type="NCBI Taxonomy" id="717773"/>
    <lineage>
        <taxon>Bacteria</taxon>
        <taxon>Pseudomonadati</taxon>
        <taxon>Pseudomonadota</taxon>
        <taxon>Gammaproteobacteria</taxon>
        <taxon>Thiotrichales</taxon>
        <taxon>Piscirickettsiaceae</taxon>
        <taxon>Thiomicrospira</taxon>
    </lineage>
</organism>
<accession>F6D8Y0</accession>
<dbReference type="SUPFAM" id="SSF47413">
    <property type="entry name" value="lambda repressor-like DNA-binding domains"/>
    <property type="match status" value="1"/>
</dbReference>
<dbReference type="SMART" id="SM00530">
    <property type="entry name" value="HTH_XRE"/>
    <property type="match status" value="1"/>
</dbReference>
<dbReference type="Proteomes" id="UP000009232">
    <property type="component" value="Chromosome"/>
</dbReference>
<gene>
    <name evidence="2" type="ordered locus">Thicy_1213</name>
</gene>
<evidence type="ECO:0000313" key="3">
    <source>
        <dbReference type="Proteomes" id="UP000009232"/>
    </source>
</evidence>
<evidence type="ECO:0000313" key="2">
    <source>
        <dbReference type="EMBL" id="AEG31980.1"/>
    </source>
</evidence>
<dbReference type="EMBL" id="CP002776">
    <property type="protein sequence ID" value="AEG31980.1"/>
    <property type="molecule type" value="Genomic_DNA"/>
</dbReference>
<dbReference type="HOGENOM" id="CLU_066192_30_2_6"/>